<evidence type="ECO:0000256" key="3">
    <source>
        <dbReference type="ARBA" id="ARBA00022737"/>
    </source>
</evidence>
<dbReference type="SUPFAM" id="SSF57196">
    <property type="entry name" value="EGF/Laminin"/>
    <property type="match status" value="3"/>
</dbReference>
<dbReference type="FunFam" id="2.10.25.10:FF:000188">
    <property type="entry name" value="Laminin subunit gamma 2"/>
    <property type="match status" value="2"/>
</dbReference>
<gene>
    <name evidence="13" type="primary">LAMC2</name>
</gene>
<evidence type="ECO:0000256" key="4">
    <source>
        <dbReference type="ARBA" id="ARBA00022869"/>
    </source>
</evidence>
<dbReference type="Pfam" id="PF24973">
    <property type="entry name" value="EGF_LMN_ATRN"/>
    <property type="match status" value="1"/>
</dbReference>
<evidence type="ECO:0000259" key="11">
    <source>
        <dbReference type="PROSITE" id="PS50027"/>
    </source>
</evidence>
<dbReference type="Ensembl" id="ENSELUT00000003164.3">
    <property type="protein sequence ID" value="ENSELUP00000009830.2"/>
    <property type="gene ID" value="ENSELUG00000010369.3"/>
</dbReference>
<dbReference type="PANTHER" id="PTHR10574">
    <property type="entry name" value="NETRIN/LAMININ-RELATED"/>
    <property type="match status" value="1"/>
</dbReference>
<evidence type="ECO:0008006" key="15">
    <source>
        <dbReference type="Google" id="ProtNLM"/>
    </source>
</evidence>
<keyword evidence="2 10" id="KW-0732">Signal</keyword>
<evidence type="ECO:0000256" key="6">
    <source>
        <dbReference type="ARBA" id="ARBA00023180"/>
    </source>
</evidence>
<evidence type="ECO:0000256" key="1">
    <source>
        <dbReference type="ARBA" id="ARBA00004302"/>
    </source>
</evidence>
<dbReference type="GO" id="GO:0009888">
    <property type="term" value="P:tissue development"/>
    <property type="evidence" value="ECO:0007669"/>
    <property type="project" value="TreeGrafter"/>
</dbReference>
<comment type="subcellular location">
    <subcellularLocation>
        <location evidence="1">Secreted</location>
        <location evidence="1">Extracellular space</location>
        <location evidence="1">Extracellular matrix</location>
        <location evidence="1">Basement membrane</location>
    </subcellularLocation>
</comment>
<dbReference type="SMART" id="SM00181">
    <property type="entry name" value="EGF"/>
    <property type="match status" value="4"/>
</dbReference>
<dbReference type="Pfam" id="PF00053">
    <property type="entry name" value="EGF_laminin"/>
    <property type="match status" value="4"/>
</dbReference>
<evidence type="ECO:0000256" key="10">
    <source>
        <dbReference type="SAM" id="SignalP"/>
    </source>
</evidence>
<dbReference type="Bgee" id="ENSELUG00000010369">
    <property type="expression patterns" value="Expressed in nose and 10 other cell types or tissues"/>
</dbReference>
<keyword evidence="5 8" id="KW-1015">Disulfide bond</keyword>
<feature type="disulfide bond" evidence="8">
    <location>
        <begin position="100"/>
        <end position="109"/>
    </location>
</feature>
<dbReference type="InterPro" id="IPR056863">
    <property type="entry name" value="LMN_ATRN_NET-like_EGF"/>
</dbReference>
<reference evidence="13" key="4">
    <citation type="submission" date="2025-09" db="UniProtKB">
        <authorList>
            <consortium name="Ensembl"/>
        </authorList>
    </citation>
    <scope>IDENTIFICATION</scope>
</reference>
<feature type="coiled-coil region" evidence="9">
    <location>
        <begin position="666"/>
        <end position="693"/>
    </location>
</feature>
<dbReference type="InterPro" id="IPR000742">
    <property type="entry name" value="EGF"/>
</dbReference>
<dbReference type="PROSITE" id="PS51115">
    <property type="entry name" value="LAMININ_IVA"/>
    <property type="match status" value="1"/>
</dbReference>
<keyword evidence="4" id="KW-0964">Secreted</keyword>
<dbReference type="Pfam" id="PF00052">
    <property type="entry name" value="Laminin_B"/>
    <property type="match status" value="1"/>
</dbReference>
<evidence type="ECO:0000313" key="14">
    <source>
        <dbReference type="Proteomes" id="UP000265140"/>
    </source>
</evidence>
<protein>
    <recommendedName>
        <fullName evidence="15">Laminin, gamma 2</fullName>
    </recommendedName>
</protein>
<proteinExistence type="predicted"/>
<feature type="domain" description="Laminin EGF-like" evidence="11">
    <location>
        <begin position="31"/>
        <end position="79"/>
    </location>
</feature>
<feature type="disulfide bond" evidence="8">
    <location>
        <begin position="497"/>
        <end position="506"/>
    </location>
</feature>
<organism evidence="13 14">
    <name type="scientific">Esox lucius</name>
    <name type="common">Northern pike</name>
    <dbReference type="NCBI Taxonomy" id="8010"/>
    <lineage>
        <taxon>Eukaryota</taxon>
        <taxon>Metazoa</taxon>
        <taxon>Chordata</taxon>
        <taxon>Craniata</taxon>
        <taxon>Vertebrata</taxon>
        <taxon>Euteleostomi</taxon>
        <taxon>Actinopterygii</taxon>
        <taxon>Neopterygii</taxon>
        <taxon>Teleostei</taxon>
        <taxon>Protacanthopterygii</taxon>
        <taxon>Esociformes</taxon>
        <taxon>Esocidae</taxon>
        <taxon>Esox</taxon>
    </lineage>
</organism>
<dbReference type="GO" id="GO:0009887">
    <property type="term" value="P:animal organ morphogenesis"/>
    <property type="evidence" value="ECO:0007669"/>
    <property type="project" value="TreeGrafter"/>
</dbReference>
<dbReference type="SMART" id="SM00281">
    <property type="entry name" value="LamB"/>
    <property type="match status" value="1"/>
</dbReference>
<dbReference type="CDD" id="cd00055">
    <property type="entry name" value="EGF_Lam"/>
    <property type="match status" value="6"/>
</dbReference>
<dbReference type="RefSeq" id="XP_010881595.2">
    <property type="nucleotide sequence ID" value="XM_010883293.4"/>
</dbReference>
<keyword evidence="4" id="KW-0272">Extracellular matrix</keyword>
<feature type="signal peptide" evidence="10">
    <location>
        <begin position="1"/>
        <end position="21"/>
    </location>
</feature>
<evidence type="ECO:0000256" key="5">
    <source>
        <dbReference type="ARBA" id="ARBA00023157"/>
    </source>
</evidence>
<dbReference type="GO" id="GO:0007411">
    <property type="term" value="P:axon guidance"/>
    <property type="evidence" value="ECO:0007669"/>
    <property type="project" value="TreeGrafter"/>
</dbReference>
<keyword evidence="7 8" id="KW-0424">Laminin EGF-like domain</keyword>
<feature type="domain" description="Laminin EGF-like" evidence="11">
    <location>
        <begin position="80"/>
        <end position="125"/>
    </location>
</feature>
<evidence type="ECO:0000259" key="12">
    <source>
        <dbReference type="PROSITE" id="PS51115"/>
    </source>
</evidence>
<name>A0A3P8Y159_ESOLU</name>
<dbReference type="Proteomes" id="UP000265140">
    <property type="component" value="Chromosome 3"/>
</dbReference>
<dbReference type="Gene3D" id="2.10.25.10">
    <property type="entry name" value="Laminin"/>
    <property type="match status" value="4"/>
</dbReference>
<dbReference type="GeneID" id="105018120"/>
<evidence type="ECO:0000256" key="8">
    <source>
        <dbReference type="PROSITE-ProRule" id="PRU00460"/>
    </source>
</evidence>
<dbReference type="OMA" id="ARWVQTC"/>
<keyword evidence="9" id="KW-0175">Coiled coil</keyword>
<evidence type="ECO:0000256" key="9">
    <source>
        <dbReference type="SAM" id="Coils"/>
    </source>
</evidence>
<accession>A0A3P8Y159</accession>
<reference evidence="13" key="3">
    <citation type="submission" date="2025-08" db="UniProtKB">
        <authorList>
            <consortium name="Ensembl"/>
        </authorList>
    </citation>
    <scope>IDENTIFICATION</scope>
</reference>
<dbReference type="GeneTree" id="ENSGT00940000158069"/>
<dbReference type="PRINTS" id="PR00011">
    <property type="entry name" value="EGFLAMININ"/>
</dbReference>
<dbReference type="STRING" id="8010.ENSELUP00000009830"/>
<dbReference type="SMART" id="SM00180">
    <property type="entry name" value="EGF_Lam"/>
    <property type="match status" value="6"/>
</dbReference>
<dbReference type="InterPro" id="IPR050440">
    <property type="entry name" value="Laminin/Netrin_ECM"/>
</dbReference>
<feature type="domain" description="Laminin EGF-like" evidence="11">
    <location>
        <begin position="473"/>
        <end position="524"/>
    </location>
</feature>
<keyword evidence="6" id="KW-0325">Glycoprotein</keyword>
<dbReference type="GO" id="GO:0005604">
    <property type="term" value="C:basement membrane"/>
    <property type="evidence" value="ECO:0007669"/>
    <property type="project" value="UniProtKB-SubCell"/>
</dbReference>
<feature type="disulfide bond" evidence="8">
    <location>
        <begin position="80"/>
        <end position="92"/>
    </location>
</feature>
<evidence type="ECO:0000256" key="7">
    <source>
        <dbReference type="ARBA" id="ARBA00023292"/>
    </source>
</evidence>
<dbReference type="OrthoDB" id="430826at2759"/>
<dbReference type="InterPro" id="IPR002049">
    <property type="entry name" value="LE_dom"/>
</dbReference>
<reference evidence="14" key="1">
    <citation type="journal article" date="2014" name="PLoS ONE">
        <title>The genome and linkage map of the northern pike (Esox lucius): conserved synteny revealed between the salmonid sister group and the Neoteleostei.</title>
        <authorList>
            <person name="Rondeau E.B."/>
            <person name="Minkley D.R."/>
            <person name="Leong J.S."/>
            <person name="Messmer A.M."/>
            <person name="Jantzen J.R."/>
            <person name="von Schalburg K.R."/>
            <person name="Lemon C."/>
            <person name="Bird N.H."/>
            <person name="Koop B.F."/>
        </authorList>
    </citation>
    <scope>NUCLEOTIDE SEQUENCE</scope>
</reference>
<keyword evidence="14" id="KW-1185">Reference proteome</keyword>
<dbReference type="InParanoid" id="A0A3P8Y159"/>
<evidence type="ECO:0000313" key="13">
    <source>
        <dbReference type="Ensembl" id="ENSELUP00000009830.2"/>
    </source>
</evidence>
<dbReference type="PROSITE" id="PS50027">
    <property type="entry name" value="EGF_LAM_2"/>
    <property type="match status" value="3"/>
</dbReference>
<feature type="domain" description="Laminin IV type A" evidence="12">
    <location>
        <begin position="168"/>
        <end position="339"/>
    </location>
</feature>
<dbReference type="InterPro" id="IPR000034">
    <property type="entry name" value="Laminin_IV"/>
</dbReference>
<dbReference type="PANTHER" id="PTHR10574:SF270">
    <property type="entry name" value="LAMININ SUBUNIT GAMMA-1"/>
    <property type="match status" value="1"/>
</dbReference>
<dbReference type="AlphaFoldDB" id="A0A3P8Y159"/>
<keyword evidence="4" id="KW-0084">Basement membrane</keyword>
<evidence type="ECO:0000256" key="2">
    <source>
        <dbReference type="ARBA" id="ARBA00022729"/>
    </source>
</evidence>
<feature type="coiled-coil region" evidence="9">
    <location>
        <begin position="785"/>
        <end position="886"/>
    </location>
</feature>
<feature type="disulfide bond" evidence="8">
    <location>
        <begin position="52"/>
        <end position="61"/>
    </location>
</feature>
<sequence>MKSSWIFLCVLSLSTWLTVQGTYTYGGSDICQCNGKSRYCLPDSGGLHCVDCQGNTEGRHCEKCKEGFHHQRAGDSCLPCLCSPVGSVGSRCDSEGRCRCKAGVKGEKCDQCLDGTPITSEGCSAHGGQLSDSAEKDRTLPCFCYGHSTKCSPATGYSAYAITSTFDDGLEGWRAAPAEGGSSSQVRFRWSHTHRDLEVISKDLLPVYLYAPDSYLGNQELSYGQNLSFSLRLDRGIRHPSTADVVLEGSGQKVAAPLGDLRNNIRCGQRITYTFRLDEQPSSKWTPQLSPFQFQTLLQNLTAIKIRGTFGENARGYLDNVRLESARQGPGVPAPWVQMCTCPEGSEGLFCEKCAVGYTRSSPSRGPFSSCKPCNCRGGTCDPETGDCFSADETPGQDNTCPSGYYNDPVRPGSCRKCPCLSGASCTVSPITREVQCDRCPSGTTGLRCNICQDGFFGDPQGEYGFQAPCQPCDCNGHADPNAVRSCDPQTGKCLKCVNHTTGYFCDRCLEGYYHNMPSEECKPCSCNPRGSQLKTCSNDGQCLCKEGFEGLKCLDSTCPSCFNNVKYTIEGYTSRLEEIKNLFTGMESGRLPGTDTQMEKMIKDAEDRVYDLQTKAQKLSESEKLLQGKVSEISTDQLTNERAIAVISQTIGSIKLLSGKHDRQVSNVNTLINAVRRNLQEAKRQIDKAELPSSDTVVGTENLSTLVERANDLAERHQSIAGIVVKTANSALAESEMSLMNMRSVMLKENRTKQLIGDLKAKYDADLAQVKAMDTDAARLSISAENESKEAANALKRIASLERKIPGPLTDAASVLARLDGMKEQVTNNLKEYQALQDETQEDTAAVKDLLIQGDYAQKKYKGLLEKANAAKDDSQKALKSITDNINGVDDILNTLKDDERQISMNKDLADDAINKFSGINRTIQQAVGSNQIAQFIIDSVSVDYDEALDTISSLGTGITQLEKMSANLQVPTGLLNNTTKLYNDVQDLKDQARSIDGKVLLEKDNAERQKENAAQSSMKATGAYNYAKDTRGDVADTLLAVNDLLSMFGDQGSVDEKKLEELERSVAGARVKVNRQLKPRLQQLDEMEAGQKAKLSGLIVDIDMILADIKNLEMIKNSIPKGCYNAQPIENP</sequence>
<comment type="caution">
    <text evidence="8">Lacks conserved residue(s) required for the propagation of feature annotation.</text>
</comment>
<reference evidence="13" key="2">
    <citation type="submission" date="2020-02" db="EMBL/GenBank/DDBJ databases">
        <title>Esox lucius (northern pike) genome, fEsoLuc1, primary haplotype.</title>
        <authorList>
            <person name="Myers G."/>
            <person name="Karagic N."/>
            <person name="Meyer A."/>
            <person name="Pippel M."/>
            <person name="Reichard M."/>
            <person name="Winkler S."/>
            <person name="Tracey A."/>
            <person name="Sims Y."/>
            <person name="Howe K."/>
            <person name="Rhie A."/>
            <person name="Formenti G."/>
            <person name="Durbin R."/>
            <person name="Fedrigo O."/>
            <person name="Jarvis E.D."/>
        </authorList>
    </citation>
    <scope>NUCLEOTIDE SEQUENCE [LARGE SCALE GENOMIC DNA]</scope>
</reference>
<feature type="chain" id="PRO_5044198181" description="Laminin, gamma 2" evidence="10">
    <location>
        <begin position="22"/>
        <end position="1134"/>
    </location>
</feature>
<dbReference type="FunFam" id="2.10.25.10:FF:000180">
    <property type="entry name" value="Netrin G2"/>
    <property type="match status" value="1"/>
</dbReference>
<dbReference type="PROSITE" id="PS01248">
    <property type="entry name" value="EGF_LAM_1"/>
    <property type="match status" value="2"/>
</dbReference>
<keyword evidence="3" id="KW-0677">Repeat</keyword>